<dbReference type="Gene3D" id="1.10.10.10">
    <property type="entry name" value="Winged helix-like DNA-binding domain superfamily/Winged helix DNA-binding domain"/>
    <property type="match status" value="1"/>
</dbReference>
<keyword evidence="9" id="KW-0479">Metal-binding</keyword>
<feature type="binding site" evidence="10">
    <location>
        <position position="132"/>
    </location>
    <ligand>
        <name>Fe cation</name>
        <dbReference type="ChEBI" id="CHEBI:24875"/>
    </ligand>
</feature>
<sequence>MGNHEHDLQETVQEMVNAMSAKGWRITDQRKSLAMLFAEAEGYLSPKDVYESMRQKYPGVSFDTVYRNLRLLSEMGVLEQFYLNDGLKFRARCQSHHHHHMICVQCEKTVTFEYCPMKFVPQLPDDFQIMNHRFEIFGYCSDCAKLPHEAHS</sequence>
<keyword evidence="12" id="KW-1185">Reference proteome</keyword>
<feature type="binding site" evidence="9">
    <location>
        <position position="140"/>
    </location>
    <ligand>
        <name>Zn(2+)</name>
        <dbReference type="ChEBI" id="CHEBI:29105"/>
    </ligand>
</feature>
<dbReference type="GO" id="GO:0045892">
    <property type="term" value="P:negative regulation of DNA-templated transcription"/>
    <property type="evidence" value="ECO:0007669"/>
    <property type="project" value="TreeGrafter"/>
</dbReference>
<feature type="binding site" evidence="9">
    <location>
        <position position="143"/>
    </location>
    <ligand>
        <name>Zn(2+)</name>
        <dbReference type="ChEBI" id="CHEBI:29105"/>
    </ligand>
</feature>
<dbReference type="InterPro" id="IPR036388">
    <property type="entry name" value="WH-like_DNA-bd_sf"/>
</dbReference>
<proteinExistence type="inferred from homology"/>
<comment type="cofactor">
    <cofactor evidence="9">
        <name>Zn(2+)</name>
        <dbReference type="ChEBI" id="CHEBI:29105"/>
    </cofactor>
    <text evidence="9">Binds 1 zinc ion per subunit.</text>
</comment>
<keyword evidence="4" id="KW-0678">Repressor</keyword>
<dbReference type="EMBL" id="SMRT01000002">
    <property type="protein sequence ID" value="TDF99676.1"/>
    <property type="molecule type" value="Genomic_DNA"/>
</dbReference>
<evidence type="ECO:0000256" key="5">
    <source>
        <dbReference type="ARBA" id="ARBA00022833"/>
    </source>
</evidence>
<feature type="binding site" evidence="9">
    <location>
        <position position="103"/>
    </location>
    <ligand>
        <name>Zn(2+)</name>
        <dbReference type="ChEBI" id="CHEBI:29105"/>
    </ligand>
</feature>
<dbReference type="PANTHER" id="PTHR33202:SF1">
    <property type="entry name" value="FERRIC UPTAKE REGULATION PROTEIN"/>
    <property type="match status" value="1"/>
</dbReference>
<evidence type="ECO:0000313" key="12">
    <source>
        <dbReference type="Proteomes" id="UP000295636"/>
    </source>
</evidence>
<feature type="binding site" evidence="9">
    <location>
        <position position="106"/>
    </location>
    <ligand>
        <name>Zn(2+)</name>
        <dbReference type="ChEBI" id="CHEBI:29105"/>
    </ligand>
</feature>
<keyword evidence="8" id="KW-0804">Transcription</keyword>
<comment type="cofactor">
    <cofactor evidence="10">
        <name>Mn(2+)</name>
        <dbReference type="ChEBI" id="CHEBI:29035"/>
    </cofactor>
    <cofactor evidence="10">
        <name>Fe(2+)</name>
        <dbReference type="ChEBI" id="CHEBI:29033"/>
    </cofactor>
    <text evidence="10">Binds 1 Mn(2+) or Fe(2+) ion per subunit.</text>
</comment>
<dbReference type="Gene3D" id="3.30.1490.190">
    <property type="match status" value="1"/>
</dbReference>
<evidence type="ECO:0000256" key="4">
    <source>
        <dbReference type="ARBA" id="ARBA00022491"/>
    </source>
</evidence>
<dbReference type="GO" id="GO:0008270">
    <property type="term" value="F:zinc ion binding"/>
    <property type="evidence" value="ECO:0007669"/>
    <property type="project" value="TreeGrafter"/>
</dbReference>
<dbReference type="PANTHER" id="PTHR33202">
    <property type="entry name" value="ZINC UPTAKE REGULATION PROTEIN"/>
    <property type="match status" value="1"/>
</dbReference>
<dbReference type="GO" id="GO:0003700">
    <property type="term" value="F:DNA-binding transcription factor activity"/>
    <property type="evidence" value="ECO:0007669"/>
    <property type="project" value="InterPro"/>
</dbReference>
<evidence type="ECO:0000256" key="10">
    <source>
        <dbReference type="PIRSR" id="PIRSR602481-2"/>
    </source>
</evidence>
<name>A0A4R5KVB0_9BACL</name>
<dbReference type="InterPro" id="IPR002481">
    <property type="entry name" value="FUR"/>
</dbReference>
<comment type="similarity">
    <text evidence="2">Belongs to the Fur family.</text>
</comment>
<dbReference type="Proteomes" id="UP000295636">
    <property type="component" value="Unassembled WGS sequence"/>
</dbReference>
<comment type="caution">
    <text evidence="11">The sequence shown here is derived from an EMBL/GenBank/DDBJ whole genome shotgun (WGS) entry which is preliminary data.</text>
</comment>
<dbReference type="AlphaFoldDB" id="A0A4R5KVB0"/>
<organism evidence="11 12">
    <name type="scientific">Paenibacillus piri</name>
    <dbReference type="NCBI Taxonomy" id="2547395"/>
    <lineage>
        <taxon>Bacteria</taxon>
        <taxon>Bacillati</taxon>
        <taxon>Bacillota</taxon>
        <taxon>Bacilli</taxon>
        <taxon>Bacillales</taxon>
        <taxon>Paenibacillaceae</taxon>
        <taxon>Paenibacillus</taxon>
    </lineage>
</organism>
<evidence type="ECO:0000256" key="8">
    <source>
        <dbReference type="ARBA" id="ARBA00023163"/>
    </source>
</evidence>
<evidence type="ECO:0000256" key="3">
    <source>
        <dbReference type="ARBA" id="ARBA00022490"/>
    </source>
</evidence>
<keyword evidence="3" id="KW-0963">Cytoplasm</keyword>
<keyword evidence="7" id="KW-0238">DNA-binding</keyword>
<evidence type="ECO:0000256" key="2">
    <source>
        <dbReference type="ARBA" id="ARBA00007957"/>
    </source>
</evidence>
<dbReference type="SUPFAM" id="SSF46785">
    <property type="entry name" value="Winged helix' DNA-binding domain"/>
    <property type="match status" value="1"/>
</dbReference>
<dbReference type="GO" id="GO:0005737">
    <property type="term" value="C:cytoplasm"/>
    <property type="evidence" value="ECO:0007669"/>
    <property type="project" value="UniProtKB-SubCell"/>
</dbReference>
<reference evidence="11 12" key="1">
    <citation type="submission" date="2019-03" db="EMBL/GenBank/DDBJ databases">
        <title>This is whole genome sequence of Paenibacillus sp MS74 strain.</title>
        <authorList>
            <person name="Trinh H.N."/>
        </authorList>
    </citation>
    <scope>NUCLEOTIDE SEQUENCE [LARGE SCALE GENOMIC DNA]</scope>
    <source>
        <strain evidence="11 12">MS74</strain>
    </source>
</reference>
<keyword evidence="10" id="KW-0408">Iron</keyword>
<keyword evidence="6" id="KW-0805">Transcription regulation</keyword>
<comment type="subcellular location">
    <subcellularLocation>
        <location evidence="1">Cytoplasm</location>
    </subcellularLocation>
</comment>
<evidence type="ECO:0000256" key="1">
    <source>
        <dbReference type="ARBA" id="ARBA00004496"/>
    </source>
</evidence>
<dbReference type="GO" id="GO:0000976">
    <property type="term" value="F:transcription cis-regulatory region binding"/>
    <property type="evidence" value="ECO:0007669"/>
    <property type="project" value="TreeGrafter"/>
</dbReference>
<dbReference type="CDD" id="cd07153">
    <property type="entry name" value="Fur_like"/>
    <property type="match status" value="1"/>
</dbReference>
<dbReference type="InterPro" id="IPR043135">
    <property type="entry name" value="Fur_C"/>
</dbReference>
<dbReference type="GO" id="GO:1900376">
    <property type="term" value="P:regulation of secondary metabolite biosynthetic process"/>
    <property type="evidence" value="ECO:0007669"/>
    <property type="project" value="TreeGrafter"/>
</dbReference>
<evidence type="ECO:0000313" key="11">
    <source>
        <dbReference type="EMBL" id="TDF99676.1"/>
    </source>
</evidence>
<protein>
    <submittedName>
        <fullName evidence="11">Transcriptional repressor</fullName>
    </submittedName>
</protein>
<evidence type="ECO:0000256" key="7">
    <source>
        <dbReference type="ARBA" id="ARBA00023125"/>
    </source>
</evidence>
<evidence type="ECO:0000256" key="9">
    <source>
        <dbReference type="PIRSR" id="PIRSR602481-1"/>
    </source>
</evidence>
<gene>
    <name evidence="11" type="ORF">E1757_07560</name>
</gene>
<keyword evidence="5 9" id="KW-0862">Zinc</keyword>
<feature type="binding site" evidence="10">
    <location>
        <position position="97"/>
    </location>
    <ligand>
        <name>Fe cation</name>
        <dbReference type="ChEBI" id="CHEBI:24875"/>
    </ligand>
</feature>
<dbReference type="InterPro" id="IPR036390">
    <property type="entry name" value="WH_DNA-bd_sf"/>
</dbReference>
<dbReference type="Pfam" id="PF01475">
    <property type="entry name" value="FUR"/>
    <property type="match status" value="1"/>
</dbReference>
<accession>A0A4R5KVB0</accession>
<dbReference type="OrthoDB" id="8659436at2"/>
<evidence type="ECO:0000256" key="6">
    <source>
        <dbReference type="ARBA" id="ARBA00023015"/>
    </source>
</evidence>
<dbReference type="RefSeq" id="WP_133226286.1">
    <property type="nucleotide sequence ID" value="NZ_SMRT01000002.1"/>
</dbReference>